<evidence type="ECO:0000313" key="6">
    <source>
        <dbReference type="EMBL" id="PNY05974.1"/>
    </source>
</evidence>
<dbReference type="GO" id="GO:0005634">
    <property type="term" value="C:nucleus"/>
    <property type="evidence" value="ECO:0007669"/>
    <property type="project" value="UniProtKB-SubCell"/>
</dbReference>
<evidence type="ECO:0000259" key="4">
    <source>
        <dbReference type="Pfam" id="PF12333"/>
    </source>
</evidence>
<name>A0A2K3NSG1_TRIPR</name>
<reference evidence="6 7" key="2">
    <citation type="journal article" date="2017" name="Front. Plant Sci.">
        <title>Gene Classification and Mining of Molecular Markers Useful in Red Clover (Trifolium pratense) Breeding.</title>
        <authorList>
            <person name="Istvanek J."/>
            <person name="Dluhosova J."/>
            <person name="Dluhos P."/>
            <person name="Patkova L."/>
            <person name="Nedelnik J."/>
            <person name="Repkova J."/>
        </authorList>
    </citation>
    <scope>NUCLEOTIDE SEQUENCE [LARGE SCALE GENOMIC DNA]</scope>
    <source>
        <strain evidence="7">cv. Tatra</strain>
        <tissue evidence="6">Young leaves</tissue>
    </source>
</reference>
<gene>
    <name evidence="6" type="ORF">L195_g002436</name>
</gene>
<dbReference type="Proteomes" id="UP000236291">
    <property type="component" value="Unassembled WGS sequence"/>
</dbReference>
<reference evidence="6 7" key="1">
    <citation type="journal article" date="2014" name="Am. J. Bot.">
        <title>Genome assembly and annotation for red clover (Trifolium pratense; Fabaceae).</title>
        <authorList>
            <person name="Istvanek J."/>
            <person name="Jaros M."/>
            <person name="Krenek A."/>
            <person name="Repkova J."/>
        </authorList>
    </citation>
    <scope>NUCLEOTIDE SEQUENCE [LARGE SCALE GENOMIC DNA]</scope>
    <source>
        <strain evidence="7">cv. Tatra</strain>
        <tissue evidence="6">Young leaves</tissue>
    </source>
</reference>
<dbReference type="InterPro" id="IPR024679">
    <property type="entry name" value="Ipi1_N"/>
</dbReference>
<evidence type="ECO:0000259" key="5">
    <source>
        <dbReference type="Pfam" id="PF25781"/>
    </source>
</evidence>
<evidence type="ECO:0000256" key="2">
    <source>
        <dbReference type="ARBA" id="ARBA00004642"/>
    </source>
</evidence>
<proteinExistence type="predicted"/>
<comment type="subcellular location">
    <subcellularLocation>
        <location evidence="1">Nucleus</location>
        <location evidence="1">Nucleolus</location>
    </subcellularLocation>
    <subcellularLocation>
        <location evidence="2">Nucleus</location>
        <location evidence="2">Nucleoplasm</location>
    </subcellularLocation>
</comment>
<accession>A0A2K3NSG1</accession>
<organism evidence="6 7">
    <name type="scientific">Trifolium pratense</name>
    <name type="common">Red clover</name>
    <dbReference type="NCBI Taxonomy" id="57577"/>
    <lineage>
        <taxon>Eukaryota</taxon>
        <taxon>Viridiplantae</taxon>
        <taxon>Streptophyta</taxon>
        <taxon>Embryophyta</taxon>
        <taxon>Tracheophyta</taxon>
        <taxon>Spermatophyta</taxon>
        <taxon>Magnoliopsida</taxon>
        <taxon>eudicotyledons</taxon>
        <taxon>Gunneridae</taxon>
        <taxon>Pentapetalae</taxon>
        <taxon>rosids</taxon>
        <taxon>fabids</taxon>
        <taxon>Fabales</taxon>
        <taxon>Fabaceae</taxon>
        <taxon>Papilionoideae</taxon>
        <taxon>50 kb inversion clade</taxon>
        <taxon>NPAAA clade</taxon>
        <taxon>Hologalegina</taxon>
        <taxon>IRL clade</taxon>
        <taxon>Trifolieae</taxon>
        <taxon>Trifolium</taxon>
    </lineage>
</organism>
<comment type="caution">
    <text evidence="6">The sequence shown here is derived from an EMBL/GenBank/DDBJ whole genome shotgun (WGS) entry which is preliminary data.</text>
</comment>
<protein>
    <submittedName>
        <fullName evidence="6">Uncharacterized protein</fullName>
    </submittedName>
</protein>
<dbReference type="PANTHER" id="PTHR16056">
    <property type="entry name" value="REGULATOR OF MICROTUBULE DYNAMICS PROTEIN"/>
    <property type="match status" value="1"/>
</dbReference>
<dbReference type="PANTHER" id="PTHR16056:SF2">
    <property type="entry name" value="TESTIS-EXPRESSED PROTEIN 10"/>
    <property type="match status" value="1"/>
</dbReference>
<evidence type="ECO:0000256" key="3">
    <source>
        <dbReference type="ARBA" id="ARBA00023242"/>
    </source>
</evidence>
<evidence type="ECO:0000313" key="7">
    <source>
        <dbReference type="Proteomes" id="UP000236291"/>
    </source>
</evidence>
<feature type="domain" description="Pre-rRNA-processing protein Ipi1 N-terminal" evidence="4">
    <location>
        <begin position="2"/>
        <end position="58"/>
    </location>
</feature>
<dbReference type="InterPro" id="IPR057949">
    <property type="entry name" value="TPR_TEX10"/>
</dbReference>
<dbReference type="EMBL" id="ASHM01001070">
    <property type="protein sequence ID" value="PNY05974.1"/>
    <property type="molecule type" value="Genomic_DNA"/>
</dbReference>
<keyword evidence="3" id="KW-0539">Nucleus</keyword>
<dbReference type="AlphaFoldDB" id="A0A2K3NSG1"/>
<feature type="domain" description="TEX10-like TPR repeats" evidence="5">
    <location>
        <begin position="346"/>
        <end position="489"/>
    </location>
</feature>
<evidence type="ECO:0000256" key="1">
    <source>
        <dbReference type="ARBA" id="ARBA00004604"/>
    </source>
</evidence>
<dbReference type="STRING" id="57577.A0A2K3NSG1"/>
<dbReference type="Pfam" id="PF25781">
    <property type="entry name" value="TPR_TEX10"/>
    <property type="match status" value="1"/>
</dbReference>
<sequence>MMAYIFNAMTHLAVDIRITAFDFLDLTLEFYPPSFSSYAEKIFQNYEDILRKNQYHLQDKEKLKDALAGLVRCLSLLPWNIEETDLQNKDDIGQRVLHAFEADTSMSSTGFSHIIMKLKDIVLVLVNSFQEFIALFNARDNLEGKSFGCMSSILQSIDLIVRSFVYGLDNKLECTSSQGGANVPVWDVSVSSAFLKKLFPLFPFHQDGLPQKDYDRLLDLNMVMAKIFFELNEWICLPPFLLEKFLEFLENALLGKFGTAAKSGKAVWEKHLVQLLPFIPKFISRGASDWTSRLLWAFTQTFKGSKPGSLLKLACLSAIEDMLTPIQSMLSPETNNPGNVDLQEALCAWIEELPMLLIQLGDKHPASSLASVRLQLRIGQRALLNSALVCVYDSMQNSLQDFYSTCQGENICYGPFVRLPRESQELSLCCLYYFSHLDLPFLKSIAGCCLSPDLDPYVLFRTIEILQSAYKDGHINIADYLSVFITLVLRFKVSSGRKNWKGLRLSIKTIDPMFDLISFTFTNAFHLQSYIFLIINYLDKVLSVAGLEGEARCKTLKSMTTVFCSYMEQIGNSSLVLQIIEKVVVDQIMLKPSLDNSCSLLRMLVTVDSKPTRLSDQSIITLGPCLSEYLMDAVQRIPEDGEEQSITSNQLSPIYYLLPCFFLFDRCHQLMGYVLKTMGSAITESSFSLENDNGTQHTRNCLTRVNTVASVLVLMQKDAKLQQIMSEFKEDIDNIIQKVISLQVSNYIEENVNDDKDFLLCAYVHLTI</sequence>
<dbReference type="Pfam" id="PF12333">
    <property type="entry name" value="Ipi1_N"/>
    <property type="match status" value="1"/>
</dbReference>